<proteinExistence type="predicted"/>
<accession>A0ABT1UIY3</accession>
<organism evidence="3 4">
    <name type="scientific">Methylomonas aurea</name>
    <dbReference type="NCBI Taxonomy" id="2952224"/>
    <lineage>
        <taxon>Bacteria</taxon>
        <taxon>Pseudomonadati</taxon>
        <taxon>Pseudomonadota</taxon>
        <taxon>Gammaproteobacteria</taxon>
        <taxon>Methylococcales</taxon>
        <taxon>Methylococcaceae</taxon>
        <taxon>Methylomonas</taxon>
    </lineage>
</organism>
<evidence type="ECO:0000313" key="3">
    <source>
        <dbReference type="EMBL" id="MCQ8182197.1"/>
    </source>
</evidence>
<protein>
    <submittedName>
        <fullName evidence="3">Uncharacterized protein</fullName>
    </submittedName>
</protein>
<reference evidence="3 4" key="1">
    <citation type="submission" date="2022-07" db="EMBL/GenBank/DDBJ databases">
        <title>Methylomonas rivi sp. nov., Methylomonas rosea sp. nov., Methylomonas aureus sp. nov. and Methylomonas subterranea sp. nov., four novel methanotrophs isolated from a freshwater creek and the deep terrestrial subsurface.</title>
        <authorList>
            <person name="Abin C."/>
            <person name="Sankaranarayanan K."/>
            <person name="Garner C."/>
            <person name="Sindelar R."/>
            <person name="Kotary K."/>
            <person name="Garner R."/>
            <person name="Barclay S."/>
            <person name="Lawson P."/>
            <person name="Krumholz L."/>
        </authorList>
    </citation>
    <scope>NUCLEOTIDE SEQUENCE [LARGE SCALE GENOMIC DNA]</scope>
    <source>
        <strain evidence="3 4">SURF-1</strain>
    </source>
</reference>
<dbReference type="Proteomes" id="UP001524569">
    <property type="component" value="Unassembled WGS sequence"/>
</dbReference>
<name>A0ABT1UIY3_9GAMM</name>
<keyword evidence="2" id="KW-0812">Transmembrane</keyword>
<keyword evidence="2" id="KW-0472">Membrane</keyword>
<feature type="compositionally biased region" description="Low complexity" evidence="1">
    <location>
        <begin position="64"/>
        <end position="82"/>
    </location>
</feature>
<evidence type="ECO:0000256" key="2">
    <source>
        <dbReference type="SAM" id="Phobius"/>
    </source>
</evidence>
<sequence>MGVITGLGAFAIAVFALFLAILWTVLPFAVFQMREQSIKQTQILQAIADHLADLKALSAPSRLPPANQSNPTSSSPPSATTQHVKEPFQSSGDGVEQWFSR</sequence>
<keyword evidence="2" id="KW-1133">Transmembrane helix</keyword>
<evidence type="ECO:0000256" key="1">
    <source>
        <dbReference type="SAM" id="MobiDB-lite"/>
    </source>
</evidence>
<dbReference type="EMBL" id="JANIBM010000017">
    <property type="protein sequence ID" value="MCQ8182197.1"/>
    <property type="molecule type" value="Genomic_DNA"/>
</dbReference>
<evidence type="ECO:0000313" key="4">
    <source>
        <dbReference type="Proteomes" id="UP001524569"/>
    </source>
</evidence>
<feature type="transmembrane region" description="Helical" evidence="2">
    <location>
        <begin position="6"/>
        <end position="31"/>
    </location>
</feature>
<comment type="caution">
    <text evidence="3">The sequence shown here is derived from an EMBL/GenBank/DDBJ whole genome shotgun (WGS) entry which is preliminary data.</text>
</comment>
<keyword evidence="4" id="KW-1185">Reference proteome</keyword>
<gene>
    <name evidence="3" type="ORF">NP603_13830</name>
</gene>
<dbReference type="RefSeq" id="WP_256611488.1">
    <property type="nucleotide sequence ID" value="NZ_JANIBM010000017.1"/>
</dbReference>
<feature type="region of interest" description="Disordered" evidence="1">
    <location>
        <begin position="60"/>
        <end position="101"/>
    </location>
</feature>